<sequence length="352" mass="38796">MAAPALYAVFACLATASLVVCAPTQQRARQESSSVPDFVSKYAPLLYLYSEETNFPTDLTTFLDNVTPKVNYTLISDPPNPLTVSNVNQLGADVYLTSNNDPTTSPAWLSGTAPDSNGHTTGKDSAIIINYKNDNSVDVFYFYFYAFNPGTNVLSLPFLNFGNHVGDWEHTMLRFPSADSPPEAIWYSQHANGQAFKYSTVEKDSDGVRPVVYVAQGSHANYAITGKHSHVIPNLNLPFGALEDYTDKGKRWDSVGSSWTYQFDAKSGAFTALDGGPVEWLEFKGRWGDQAYPDSDKRQVDVFGQKKYVDGPTGPADKQLNRQDVCPDNGILCILRSVLVPRATDLERSEKL</sequence>
<comment type="caution">
    <text evidence="2">The sequence shown here is derived from an EMBL/GenBank/DDBJ whole genome shotgun (WGS) entry which is preliminary data.</text>
</comment>
<dbReference type="PANTHER" id="PTHR48174">
    <property type="entry name" value="DUF946 FAMILY PROTEIN"/>
    <property type="match status" value="1"/>
</dbReference>
<evidence type="ECO:0000313" key="3">
    <source>
        <dbReference type="Proteomes" id="UP001140562"/>
    </source>
</evidence>
<protein>
    <recommendedName>
        <fullName evidence="4">Vacuolar protein sorting-associated protein 62</fullName>
    </recommendedName>
</protein>
<dbReference type="OrthoDB" id="188042at2759"/>
<proteinExistence type="predicted"/>
<accession>A0A9W8WYM1</accession>
<feature type="signal peptide" evidence="1">
    <location>
        <begin position="1"/>
        <end position="21"/>
    </location>
</feature>
<dbReference type="Proteomes" id="UP001140562">
    <property type="component" value="Unassembled WGS sequence"/>
</dbReference>
<organism evidence="2 3">
    <name type="scientific">Didymella glomerata</name>
    <dbReference type="NCBI Taxonomy" id="749621"/>
    <lineage>
        <taxon>Eukaryota</taxon>
        <taxon>Fungi</taxon>
        <taxon>Dikarya</taxon>
        <taxon>Ascomycota</taxon>
        <taxon>Pezizomycotina</taxon>
        <taxon>Dothideomycetes</taxon>
        <taxon>Pleosporomycetidae</taxon>
        <taxon>Pleosporales</taxon>
        <taxon>Pleosporineae</taxon>
        <taxon>Didymellaceae</taxon>
        <taxon>Didymella</taxon>
    </lineage>
</organism>
<dbReference type="EMBL" id="JAPEUV010000052">
    <property type="protein sequence ID" value="KAJ4336140.1"/>
    <property type="molecule type" value="Genomic_DNA"/>
</dbReference>
<dbReference type="AlphaFoldDB" id="A0A9W8WYM1"/>
<dbReference type="InterPro" id="IPR009291">
    <property type="entry name" value="Vps62"/>
</dbReference>
<gene>
    <name evidence="2" type="ORF">N0V87_005576</name>
</gene>
<keyword evidence="1" id="KW-0732">Signal</keyword>
<evidence type="ECO:0000256" key="1">
    <source>
        <dbReference type="SAM" id="SignalP"/>
    </source>
</evidence>
<dbReference type="Pfam" id="PF06101">
    <property type="entry name" value="Vps62"/>
    <property type="match status" value="1"/>
</dbReference>
<dbReference type="PANTHER" id="PTHR48174:SF5">
    <property type="entry name" value="VACUOLAR PROTEIN SORTING-ASSOCIATED PROTEIN 62"/>
    <property type="match status" value="1"/>
</dbReference>
<feature type="chain" id="PRO_5040750262" description="Vacuolar protein sorting-associated protein 62" evidence="1">
    <location>
        <begin position="22"/>
        <end position="352"/>
    </location>
</feature>
<evidence type="ECO:0008006" key="4">
    <source>
        <dbReference type="Google" id="ProtNLM"/>
    </source>
</evidence>
<evidence type="ECO:0000313" key="2">
    <source>
        <dbReference type="EMBL" id="KAJ4336140.1"/>
    </source>
</evidence>
<name>A0A9W8WYM1_9PLEO</name>
<keyword evidence="3" id="KW-1185">Reference proteome</keyword>
<reference evidence="2" key="1">
    <citation type="submission" date="2022-10" db="EMBL/GenBank/DDBJ databases">
        <title>Tapping the CABI collections for fungal endophytes: first genome assemblies for Collariella, Neodidymelliopsis, Ascochyta clinopodiicola, Didymella pomorum, Didymosphaeria variabile, Neocosmospora piperis and Neocucurbitaria cava.</title>
        <authorList>
            <person name="Hill R."/>
        </authorList>
    </citation>
    <scope>NUCLEOTIDE SEQUENCE</scope>
    <source>
        <strain evidence="2">IMI 360193</strain>
    </source>
</reference>